<dbReference type="AlphaFoldDB" id="A6I052"/>
<gene>
    <name evidence="1" type="ORF">rCG_63628</name>
</gene>
<evidence type="ECO:0000313" key="2">
    <source>
        <dbReference type="Proteomes" id="UP000234681"/>
    </source>
</evidence>
<sequence>MPSLAAHSVSSSPLLAWQWLIKSQAPSTWTLPTGTRCCTSHVYPVVCTHPGIAKNVRGPTQTLNLLKIL</sequence>
<accession>A6I052</accession>
<name>A6I052_RAT</name>
<evidence type="ECO:0000313" key="1">
    <source>
        <dbReference type="EMBL" id="EDM12833.1"/>
    </source>
</evidence>
<dbReference type="EMBL" id="CH473953">
    <property type="protein sequence ID" value="EDM12833.1"/>
    <property type="molecule type" value="Genomic_DNA"/>
</dbReference>
<proteinExistence type="predicted"/>
<reference evidence="2" key="1">
    <citation type="submission" date="2005-09" db="EMBL/GenBank/DDBJ databases">
        <authorList>
            <person name="Mural R.J."/>
            <person name="Li P.W."/>
            <person name="Adams M.D."/>
            <person name="Amanatides P.G."/>
            <person name="Baden-Tillson H."/>
            <person name="Barnstead M."/>
            <person name="Chin S.H."/>
            <person name="Dew I."/>
            <person name="Evans C.A."/>
            <person name="Ferriera S."/>
            <person name="Flanigan M."/>
            <person name="Fosler C."/>
            <person name="Glodek A."/>
            <person name="Gu Z."/>
            <person name="Holt R.A."/>
            <person name="Jennings D."/>
            <person name="Kraft C.L."/>
            <person name="Lu F."/>
            <person name="Nguyen T."/>
            <person name="Nusskern D.R."/>
            <person name="Pfannkoch C.M."/>
            <person name="Sitter C."/>
            <person name="Sutton G.G."/>
            <person name="Venter J.C."/>
            <person name="Wang Z."/>
            <person name="Woodage T."/>
            <person name="Zheng X.H."/>
            <person name="Zhong F."/>
        </authorList>
    </citation>
    <scope>NUCLEOTIDE SEQUENCE [LARGE SCALE GENOMIC DNA]</scope>
    <source>
        <strain>BN</strain>
        <strain evidence="2">Sprague-Dawley</strain>
    </source>
</reference>
<organism evidence="1 2">
    <name type="scientific">Rattus norvegicus</name>
    <name type="common">Rat</name>
    <dbReference type="NCBI Taxonomy" id="10116"/>
    <lineage>
        <taxon>Eukaryota</taxon>
        <taxon>Metazoa</taxon>
        <taxon>Chordata</taxon>
        <taxon>Craniata</taxon>
        <taxon>Vertebrata</taxon>
        <taxon>Euteleostomi</taxon>
        <taxon>Mammalia</taxon>
        <taxon>Eutheria</taxon>
        <taxon>Euarchontoglires</taxon>
        <taxon>Glires</taxon>
        <taxon>Rodentia</taxon>
        <taxon>Myomorpha</taxon>
        <taxon>Muroidea</taxon>
        <taxon>Muridae</taxon>
        <taxon>Murinae</taxon>
        <taxon>Rattus</taxon>
    </lineage>
</organism>
<protein>
    <submittedName>
        <fullName evidence="1">RCG63628</fullName>
    </submittedName>
</protein>
<dbReference type="Proteomes" id="UP000234681">
    <property type="component" value="Chromosome 1"/>
</dbReference>